<dbReference type="EMBL" id="BIFT01000001">
    <property type="protein sequence ID" value="GCE25154.1"/>
    <property type="molecule type" value="Genomic_DNA"/>
</dbReference>
<evidence type="ECO:0000259" key="1">
    <source>
        <dbReference type="PROSITE" id="PS51071"/>
    </source>
</evidence>
<dbReference type="Gene3D" id="1.10.10.10">
    <property type="entry name" value="Winged helix-like DNA-binding domain superfamily/Winged helix DNA-binding domain"/>
    <property type="match status" value="1"/>
</dbReference>
<dbReference type="Pfam" id="PF12697">
    <property type="entry name" value="Abhydrolase_6"/>
    <property type="match status" value="1"/>
</dbReference>
<name>A0A402B1C4_9CHLR</name>
<dbReference type="RefSeq" id="WP_126625767.1">
    <property type="nucleotide sequence ID" value="NZ_BIFT01000001.1"/>
</dbReference>
<dbReference type="AlphaFoldDB" id="A0A402B1C4"/>
<dbReference type="PROSITE" id="PS51071">
    <property type="entry name" value="HTH_RPIR"/>
    <property type="match status" value="1"/>
</dbReference>
<keyword evidence="3" id="KW-1185">Reference proteome</keyword>
<dbReference type="PANTHER" id="PTHR30514">
    <property type="entry name" value="GLUCOKINASE"/>
    <property type="match status" value="1"/>
</dbReference>
<dbReference type="GO" id="GO:0097367">
    <property type="term" value="F:carbohydrate derivative binding"/>
    <property type="evidence" value="ECO:0007669"/>
    <property type="project" value="InterPro"/>
</dbReference>
<proteinExistence type="predicted"/>
<reference evidence="3" key="1">
    <citation type="submission" date="2018-12" db="EMBL/GenBank/DDBJ databases">
        <title>Tengunoibacter tsumagoiensis gen. nov., sp. nov., Dictyobacter kobayashii sp. nov., D. alpinus sp. nov., and D. joshuensis sp. nov. and description of Dictyobacteraceae fam. nov. within the order Ktedonobacterales isolated from Tengu-no-mugimeshi.</title>
        <authorList>
            <person name="Wang C.M."/>
            <person name="Zheng Y."/>
            <person name="Sakai Y."/>
            <person name="Toyoda A."/>
            <person name="Minakuchi Y."/>
            <person name="Abe K."/>
            <person name="Yokota A."/>
            <person name="Yabe S."/>
        </authorList>
    </citation>
    <scope>NUCLEOTIDE SEQUENCE [LARGE SCALE GENOMIC DNA]</scope>
    <source>
        <strain evidence="3">Uno16</strain>
    </source>
</reference>
<comment type="caution">
    <text evidence="2">The sequence shown here is derived from an EMBL/GenBank/DDBJ whole genome shotgun (WGS) entry which is preliminary data.</text>
</comment>
<dbReference type="GO" id="GO:1901135">
    <property type="term" value="P:carbohydrate derivative metabolic process"/>
    <property type="evidence" value="ECO:0007669"/>
    <property type="project" value="InterPro"/>
</dbReference>
<dbReference type="GO" id="GO:0003700">
    <property type="term" value="F:DNA-binding transcription factor activity"/>
    <property type="evidence" value="ECO:0007669"/>
    <property type="project" value="InterPro"/>
</dbReference>
<dbReference type="SUPFAM" id="SSF53697">
    <property type="entry name" value="SIS domain"/>
    <property type="match status" value="1"/>
</dbReference>
<evidence type="ECO:0000313" key="3">
    <source>
        <dbReference type="Proteomes" id="UP000287171"/>
    </source>
</evidence>
<dbReference type="InterPro" id="IPR046348">
    <property type="entry name" value="SIS_dom_sf"/>
</dbReference>
<organism evidence="2 3">
    <name type="scientific">Dictyobacter alpinus</name>
    <dbReference type="NCBI Taxonomy" id="2014873"/>
    <lineage>
        <taxon>Bacteria</taxon>
        <taxon>Bacillati</taxon>
        <taxon>Chloroflexota</taxon>
        <taxon>Ktedonobacteria</taxon>
        <taxon>Ktedonobacterales</taxon>
        <taxon>Dictyobacteraceae</taxon>
        <taxon>Dictyobacter</taxon>
    </lineage>
</organism>
<accession>A0A402B1C4</accession>
<gene>
    <name evidence="2" type="ORF">KDA_06380</name>
</gene>
<feature type="domain" description="HTH rpiR-type" evidence="1">
    <location>
        <begin position="14"/>
        <end position="90"/>
    </location>
</feature>
<dbReference type="InterPro" id="IPR036388">
    <property type="entry name" value="WH-like_DNA-bd_sf"/>
</dbReference>
<protein>
    <recommendedName>
        <fullName evidence="1">HTH rpiR-type domain-containing protein</fullName>
    </recommendedName>
</protein>
<dbReference type="Proteomes" id="UP000287171">
    <property type="component" value="Unassembled WGS sequence"/>
</dbReference>
<dbReference type="Gene3D" id="3.40.50.1820">
    <property type="entry name" value="alpha/beta hydrolase"/>
    <property type="match status" value="1"/>
</dbReference>
<evidence type="ECO:0000313" key="2">
    <source>
        <dbReference type="EMBL" id="GCE25154.1"/>
    </source>
</evidence>
<dbReference type="SUPFAM" id="SSF53474">
    <property type="entry name" value="alpha/beta-Hydrolases"/>
    <property type="match status" value="1"/>
</dbReference>
<dbReference type="InterPro" id="IPR000281">
    <property type="entry name" value="HTH_RpiR"/>
</dbReference>
<dbReference type="InterPro" id="IPR047640">
    <property type="entry name" value="RpiR-like"/>
</dbReference>
<dbReference type="SUPFAM" id="SSF46689">
    <property type="entry name" value="Homeodomain-like"/>
    <property type="match status" value="1"/>
</dbReference>
<dbReference type="InterPro" id="IPR029058">
    <property type="entry name" value="AB_hydrolase_fold"/>
</dbReference>
<dbReference type="PANTHER" id="PTHR30514:SF1">
    <property type="entry name" value="HTH-TYPE TRANSCRIPTIONAL REGULATOR HEXR-RELATED"/>
    <property type="match status" value="1"/>
</dbReference>
<dbReference type="OrthoDB" id="148317at2"/>
<dbReference type="Pfam" id="PF01418">
    <property type="entry name" value="HTH_6"/>
    <property type="match status" value="1"/>
</dbReference>
<dbReference type="InterPro" id="IPR000073">
    <property type="entry name" value="AB_hydrolase_1"/>
</dbReference>
<sequence length="529" mass="56619">MAILDEPLERGTLSGALARIGGALTQLHPAERRVAERILNEPGQAVALSIGEFAQLCNVSQPTVSRFCRNLGFSNYATLRIGIANDLAASNADRLETLTSETATPNFSTLVTALGAIGEIPPAAYALRTASRVEVWPTPDLAHTGAVLADRLSALAVPAACSTLPMYWTARARRLPPDTVIVVLTRGTTDGLMQTALSTARGRGARVLYCTAYSAGPIASKADWIVPLPDISPPDIAELALVEALINAVRKGCDLAIPDGPASPWVAWPYQQTVFLPNGAEPIPTILLTCEDPPQPRPVVLYFSGLHQSKESTLPGTGTNYVCRCIVSALLNAGCHVLAIDARAHGGRKREWENAVAQLRKSFLGEGEDVLEDAHTDARALVDGVLTLGITEKVGRIGVVGTSWGGLQALLTFAGDARITCAVGVMPVTYIPQLPEFADLSDAPRIVRGQPGAWMGPCITPRPLLLIVGEKDEKADAFHAQQLIDTLKPDYEAYDAAQHLRSIQIPHLDHKEHPQQITATVAWLKQFLL</sequence>
<dbReference type="GO" id="GO:0003677">
    <property type="term" value="F:DNA binding"/>
    <property type="evidence" value="ECO:0007669"/>
    <property type="project" value="InterPro"/>
</dbReference>
<dbReference type="InterPro" id="IPR009057">
    <property type="entry name" value="Homeodomain-like_sf"/>
</dbReference>
<dbReference type="Gene3D" id="3.40.50.10490">
    <property type="entry name" value="Glucose-6-phosphate isomerase like protein, domain 1"/>
    <property type="match status" value="1"/>
</dbReference>